<evidence type="ECO:0000259" key="16">
    <source>
        <dbReference type="PROSITE" id="PS50836"/>
    </source>
</evidence>
<name>A0ABW5R9D6_9BACL</name>
<feature type="domain" description="HAMP" evidence="17">
    <location>
        <begin position="181"/>
        <end position="236"/>
    </location>
</feature>
<keyword evidence="11 14" id="KW-1133">Transmembrane helix</keyword>
<dbReference type="PROSITE" id="PS50109">
    <property type="entry name" value="HIS_KIN"/>
    <property type="match status" value="1"/>
</dbReference>
<dbReference type="InterPro" id="IPR003661">
    <property type="entry name" value="HisK_dim/P_dom"/>
</dbReference>
<dbReference type="SUPFAM" id="SSF47384">
    <property type="entry name" value="Homodimeric domain of signal transducing histidine kinase"/>
    <property type="match status" value="1"/>
</dbReference>
<dbReference type="InterPro" id="IPR036890">
    <property type="entry name" value="HATPase_C_sf"/>
</dbReference>
<evidence type="ECO:0000256" key="12">
    <source>
        <dbReference type="ARBA" id="ARBA00023012"/>
    </source>
</evidence>
<evidence type="ECO:0000256" key="6">
    <source>
        <dbReference type="ARBA" id="ARBA00022679"/>
    </source>
</evidence>
<dbReference type="SUPFAM" id="SSF158472">
    <property type="entry name" value="HAMP domain-like"/>
    <property type="match status" value="1"/>
</dbReference>
<dbReference type="EMBL" id="JBHUMM010000010">
    <property type="protein sequence ID" value="MFD2671346.1"/>
    <property type="molecule type" value="Genomic_DNA"/>
</dbReference>
<keyword evidence="7 14" id="KW-0812">Transmembrane</keyword>
<keyword evidence="9 18" id="KW-0418">Kinase</keyword>
<keyword evidence="10" id="KW-0067">ATP-binding</keyword>
<dbReference type="SMART" id="SM00387">
    <property type="entry name" value="HATPase_c"/>
    <property type="match status" value="1"/>
</dbReference>
<evidence type="ECO:0000259" key="17">
    <source>
        <dbReference type="PROSITE" id="PS50885"/>
    </source>
</evidence>
<proteinExistence type="predicted"/>
<evidence type="ECO:0000256" key="7">
    <source>
        <dbReference type="ARBA" id="ARBA00022692"/>
    </source>
</evidence>
<evidence type="ECO:0000256" key="14">
    <source>
        <dbReference type="SAM" id="Phobius"/>
    </source>
</evidence>
<dbReference type="RefSeq" id="WP_379928801.1">
    <property type="nucleotide sequence ID" value="NZ_JBHUMM010000010.1"/>
</dbReference>
<keyword evidence="5" id="KW-0597">Phosphoprotein</keyword>
<keyword evidence="13 14" id="KW-0472">Membrane</keyword>
<dbReference type="Gene3D" id="3.30.565.10">
    <property type="entry name" value="Histidine kinase-like ATPase, C-terminal domain"/>
    <property type="match status" value="1"/>
</dbReference>
<keyword evidence="4" id="KW-1003">Cell membrane</keyword>
<gene>
    <name evidence="18" type="ORF">ACFSUC_06975</name>
</gene>
<dbReference type="CDD" id="cd00082">
    <property type="entry name" value="HisKA"/>
    <property type="match status" value="1"/>
</dbReference>
<feature type="transmembrane region" description="Helical" evidence="14">
    <location>
        <begin position="7"/>
        <end position="30"/>
    </location>
</feature>
<feature type="domain" description="DOMON" evidence="16">
    <location>
        <begin position="443"/>
        <end position="480"/>
    </location>
</feature>
<dbReference type="PANTHER" id="PTHR45436">
    <property type="entry name" value="SENSOR HISTIDINE KINASE YKOH"/>
    <property type="match status" value="1"/>
</dbReference>
<dbReference type="InterPro" id="IPR004358">
    <property type="entry name" value="Sig_transdc_His_kin-like_C"/>
</dbReference>
<evidence type="ECO:0000256" key="2">
    <source>
        <dbReference type="ARBA" id="ARBA00004651"/>
    </source>
</evidence>
<evidence type="ECO:0000256" key="8">
    <source>
        <dbReference type="ARBA" id="ARBA00022741"/>
    </source>
</evidence>
<evidence type="ECO:0000256" key="4">
    <source>
        <dbReference type="ARBA" id="ARBA00022475"/>
    </source>
</evidence>
<evidence type="ECO:0000256" key="3">
    <source>
        <dbReference type="ARBA" id="ARBA00012438"/>
    </source>
</evidence>
<organism evidence="18 19">
    <name type="scientific">Marinicrinis sediminis</name>
    <dbReference type="NCBI Taxonomy" id="1652465"/>
    <lineage>
        <taxon>Bacteria</taxon>
        <taxon>Bacillati</taxon>
        <taxon>Bacillota</taxon>
        <taxon>Bacilli</taxon>
        <taxon>Bacillales</taxon>
        <taxon>Paenibacillaceae</taxon>
    </lineage>
</organism>
<dbReference type="InterPro" id="IPR005018">
    <property type="entry name" value="DOMON_domain"/>
</dbReference>
<dbReference type="PROSITE" id="PS50836">
    <property type="entry name" value="DOMON"/>
    <property type="match status" value="1"/>
</dbReference>
<dbReference type="CDD" id="cd06225">
    <property type="entry name" value="HAMP"/>
    <property type="match status" value="1"/>
</dbReference>
<dbReference type="PRINTS" id="PR00344">
    <property type="entry name" value="BCTRLSENSOR"/>
</dbReference>
<feature type="domain" description="Histidine kinase" evidence="15">
    <location>
        <begin position="251"/>
        <end position="478"/>
    </location>
</feature>
<dbReference type="EC" id="2.7.13.3" evidence="3"/>
<dbReference type="Pfam" id="PF00672">
    <property type="entry name" value="HAMP"/>
    <property type="match status" value="1"/>
</dbReference>
<keyword evidence="6" id="KW-0808">Transferase</keyword>
<evidence type="ECO:0000256" key="13">
    <source>
        <dbReference type="ARBA" id="ARBA00023136"/>
    </source>
</evidence>
<dbReference type="Proteomes" id="UP001597497">
    <property type="component" value="Unassembled WGS sequence"/>
</dbReference>
<dbReference type="Pfam" id="PF00512">
    <property type="entry name" value="HisKA"/>
    <property type="match status" value="1"/>
</dbReference>
<evidence type="ECO:0000313" key="19">
    <source>
        <dbReference type="Proteomes" id="UP001597497"/>
    </source>
</evidence>
<comment type="subcellular location">
    <subcellularLocation>
        <location evidence="2">Cell membrane</location>
        <topology evidence="2">Multi-pass membrane protein</topology>
    </subcellularLocation>
</comment>
<dbReference type="InterPro" id="IPR003660">
    <property type="entry name" value="HAMP_dom"/>
</dbReference>
<evidence type="ECO:0000313" key="18">
    <source>
        <dbReference type="EMBL" id="MFD2671346.1"/>
    </source>
</evidence>
<dbReference type="Pfam" id="PF02518">
    <property type="entry name" value="HATPase_c"/>
    <property type="match status" value="1"/>
</dbReference>
<evidence type="ECO:0000256" key="10">
    <source>
        <dbReference type="ARBA" id="ARBA00022840"/>
    </source>
</evidence>
<dbReference type="Gene3D" id="6.10.340.10">
    <property type="match status" value="1"/>
</dbReference>
<reference evidence="19" key="1">
    <citation type="journal article" date="2019" name="Int. J. Syst. Evol. Microbiol.">
        <title>The Global Catalogue of Microorganisms (GCM) 10K type strain sequencing project: providing services to taxonomists for standard genome sequencing and annotation.</title>
        <authorList>
            <consortium name="The Broad Institute Genomics Platform"/>
            <consortium name="The Broad Institute Genome Sequencing Center for Infectious Disease"/>
            <person name="Wu L."/>
            <person name="Ma J."/>
        </authorList>
    </citation>
    <scope>NUCLEOTIDE SEQUENCE [LARGE SCALE GENOMIC DNA]</scope>
    <source>
        <strain evidence="19">KCTC 33676</strain>
    </source>
</reference>
<dbReference type="InterPro" id="IPR036097">
    <property type="entry name" value="HisK_dim/P_sf"/>
</dbReference>
<evidence type="ECO:0000256" key="11">
    <source>
        <dbReference type="ARBA" id="ARBA00022989"/>
    </source>
</evidence>
<keyword evidence="12" id="KW-0902">Two-component regulatory system</keyword>
<sequence length="480" mass="54737">MSIRLKLTLWYTGILTVIVVVFGFILYYFLQNYLYDNVRNNLKEKGMEVYEQRQLLGRSIIFPLDAFESYFFQIVNAEGQIMRQSENLQGLALPVKEGELARYQQGDISGSLFKQYALHSDVTFMVYDMPFYQGTTFIGLLQVAVVVSDVEQTLEAFRWIYLFAALVLLALAASVGWFMARKALTPIDHVIEAAEQIEKGDDLSHRIAYEGSQHDEIGRLVDRINRMLGRIQQAYDDLNEAYRAQRRFVSDASHELRTPLTTIRGNLELLQKMQQKWIEKPQELDPVYVKETNEEAMKDILSETERMSRLVNDLLSLARADAGHDIVLEEIDLLPLVQEVARRAEWLPRKATWQIGDLSPLEGVVIQGNADYLQQLFFIFIENAFKYTPQGEVMLDAVTGSSQVGIRIRDTGVGMEAEEVPHIFERFYRADVSRGETPGTGLGLSIAKWIMDAHHGSVEVETQKGTGTTFIIWLPLGFAE</sequence>
<keyword evidence="19" id="KW-1185">Reference proteome</keyword>
<dbReference type="InterPro" id="IPR005467">
    <property type="entry name" value="His_kinase_dom"/>
</dbReference>
<dbReference type="InterPro" id="IPR050428">
    <property type="entry name" value="TCS_sensor_his_kinase"/>
</dbReference>
<feature type="transmembrane region" description="Helical" evidence="14">
    <location>
        <begin position="130"/>
        <end position="147"/>
    </location>
</feature>
<dbReference type="Gene3D" id="1.10.287.130">
    <property type="match status" value="1"/>
</dbReference>
<protein>
    <recommendedName>
        <fullName evidence="3">histidine kinase</fullName>
        <ecNumber evidence="3">2.7.13.3</ecNumber>
    </recommendedName>
</protein>
<keyword evidence="8" id="KW-0547">Nucleotide-binding</keyword>
<dbReference type="CDD" id="cd00075">
    <property type="entry name" value="HATPase"/>
    <property type="match status" value="1"/>
</dbReference>
<accession>A0ABW5R9D6</accession>
<evidence type="ECO:0000256" key="5">
    <source>
        <dbReference type="ARBA" id="ARBA00022553"/>
    </source>
</evidence>
<dbReference type="InterPro" id="IPR003594">
    <property type="entry name" value="HATPase_dom"/>
</dbReference>
<dbReference type="SUPFAM" id="SSF55874">
    <property type="entry name" value="ATPase domain of HSP90 chaperone/DNA topoisomerase II/histidine kinase"/>
    <property type="match status" value="1"/>
</dbReference>
<evidence type="ECO:0000256" key="9">
    <source>
        <dbReference type="ARBA" id="ARBA00022777"/>
    </source>
</evidence>
<comment type="caution">
    <text evidence="18">The sequence shown here is derived from an EMBL/GenBank/DDBJ whole genome shotgun (WGS) entry which is preliminary data.</text>
</comment>
<dbReference type="GO" id="GO:0016301">
    <property type="term" value="F:kinase activity"/>
    <property type="evidence" value="ECO:0007669"/>
    <property type="project" value="UniProtKB-KW"/>
</dbReference>
<evidence type="ECO:0000259" key="15">
    <source>
        <dbReference type="PROSITE" id="PS50109"/>
    </source>
</evidence>
<evidence type="ECO:0000256" key="1">
    <source>
        <dbReference type="ARBA" id="ARBA00000085"/>
    </source>
</evidence>
<feature type="transmembrane region" description="Helical" evidence="14">
    <location>
        <begin position="159"/>
        <end position="180"/>
    </location>
</feature>
<dbReference type="PANTHER" id="PTHR45436:SF5">
    <property type="entry name" value="SENSOR HISTIDINE KINASE TRCS"/>
    <property type="match status" value="1"/>
</dbReference>
<dbReference type="SMART" id="SM00304">
    <property type="entry name" value="HAMP"/>
    <property type="match status" value="1"/>
</dbReference>
<dbReference type="SMART" id="SM00388">
    <property type="entry name" value="HisKA"/>
    <property type="match status" value="1"/>
</dbReference>
<dbReference type="PROSITE" id="PS50885">
    <property type="entry name" value="HAMP"/>
    <property type="match status" value="1"/>
</dbReference>
<comment type="catalytic activity">
    <reaction evidence="1">
        <text>ATP + protein L-histidine = ADP + protein N-phospho-L-histidine.</text>
        <dbReference type="EC" id="2.7.13.3"/>
    </reaction>
</comment>